<protein>
    <submittedName>
        <fullName evidence="2">CRP-like cAMP-binding protein</fullName>
    </submittedName>
</protein>
<feature type="domain" description="Cyclic nucleotide-binding" evidence="1">
    <location>
        <begin position="24"/>
        <end position="118"/>
    </location>
</feature>
<dbReference type="Proteomes" id="UP000268007">
    <property type="component" value="Unassembled WGS sequence"/>
</dbReference>
<dbReference type="InterPro" id="IPR000595">
    <property type="entry name" value="cNMP-bd_dom"/>
</dbReference>
<reference evidence="2 3" key="1">
    <citation type="submission" date="2018-10" db="EMBL/GenBank/DDBJ databases">
        <title>Genomic Encyclopedia of Archaeal and Bacterial Type Strains, Phase II (KMG-II): from individual species to whole genera.</title>
        <authorList>
            <person name="Goeker M."/>
        </authorList>
    </citation>
    <scope>NUCLEOTIDE SEQUENCE [LARGE SCALE GENOMIC DNA]</scope>
    <source>
        <strain evidence="2 3">DSM 18602</strain>
    </source>
</reference>
<proteinExistence type="predicted"/>
<dbReference type="InterPro" id="IPR018490">
    <property type="entry name" value="cNMP-bd_dom_sf"/>
</dbReference>
<dbReference type="SUPFAM" id="SSF51206">
    <property type="entry name" value="cAMP-binding domain-like"/>
    <property type="match status" value="1"/>
</dbReference>
<dbReference type="Gene3D" id="2.60.120.10">
    <property type="entry name" value="Jelly Rolls"/>
    <property type="match status" value="1"/>
</dbReference>
<dbReference type="InterPro" id="IPR014710">
    <property type="entry name" value="RmlC-like_jellyroll"/>
</dbReference>
<dbReference type="OrthoDB" id="754844at2"/>
<organism evidence="2 3">
    <name type="scientific">Mucilaginibacter gracilis</name>
    <dbReference type="NCBI Taxonomy" id="423350"/>
    <lineage>
        <taxon>Bacteria</taxon>
        <taxon>Pseudomonadati</taxon>
        <taxon>Bacteroidota</taxon>
        <taxon>Sphingobacteriia</taxon>
        <taxon>Sphingobacteriales</taxon>
        <taxon>Sphingobacteriaceae</taxon>
        <taxon>Mucilaginibacter</taxon>
    </lineage>
</organism>
<dbReference type="CDD" id="cd00038">
    <property type="entry name" value="CAP_ED"/>
    <property type="match status" value="1"/>
</dbReference>
<sequence length="199" mass="23360">MLYPDPSRFSNDFRNYLKEIAHLEHYPRNHKILTPGEMSNKSWFIKKGMAKIYYYVWVPDKKNKDIKVEKEVIICFLKEKDTLNCVDSFFGREPAQYYISPIEPCTLYAVTKENFDRCYTVFPEIGQVAREIILGYKQKSDLKVKILSLNAEERFAEFHQSFDTSRISTADLAAYLHVSRSHLARVRKKSSLSKNTPRS</sequence>
<dbReference type="Pfam" id="PF00027">
    <property type="entry name" value="cNMP_binding"/>
    <property type="match status" value="1"/>
</dbReference>
<keyword evidence="3" id="KW-1185">Reference proteome</keyword>
<accession>A0A495J2I7</accession>
<evidence type="ECO:0000259" key="1">
    <source>
        <dbReference type="Pfam" id="PF00027"/>
    </source>
</evidence>
<evidence type="ECO:0000313" key="3">
    <source>
        <dbReference type="Proteomes" id="UP000268007"/>
    </source>
</evidence>
<gene>
    <name evidence="2" type="ORF">BDD43_3062</name>
</gene>
<dbReference type="RefSeq" id="WP_121198429.1">
    <property type="nucleotide sequence ID" value="NZ_RBKU01000001.1"/>
</dbReference>
<comment type="caution">
    <text evidence="2">The sequence shown here is derived from an EMBL/GenBank/DDBJ whole genome shotgun (WGS) entry which is preliminary data.</text>
</comment>
<evidence type="ECO:0000313" key="2">
    <source>
        <dbReference type="EMBL" id="RKR82871.1"/>
    </source>
</evidence>
<name>A0A495J2I7_9SPHI</name>
<dbReference type="EMBL" id="RBKU01000001">
    <property type="protein sequence ID" value="RKR82871.1"/>
    <property type="molecule type" value="Genomic_DNA"/>
</dbReference>
<dbReference type="AlphaFoldDB" id="A0A495J2I7"/>